<evidence type="ECO:0000313" key="2">
    <source>
        <dbReference type="EMBL" id="UXD22556.1"/>
    </source>
</evidence>
<dbReference type="SUPFAM" id="SSF56112">
    <property type="entry name" value="Protein kinase-like (PK-like)"/>
    <property type="match status" value="1"/>
</dbReference>
<protein>
    <recommendedName>
        <fullName evidence="1">Protein kinase domain-containing protein</fullName>
    </recommendedName>
</protein>
<dbReference type="GO" id="GO:0005524">
    <property type="term" value="F:ATP binding"/>
    <property type="evidence" value="ECO:0007669"/>
    <property type="project" value="InterPro"/>
</dbReference>
<feature type="domain" description="Protein kinase" evidence="1">
    <location>
        <begin position="1"/>
        <end position="296"/>
    </location>
</feature>
<dbReference type="InterPro" id="IPR011009">
    <property type="entry name" value="Kinase-like_dom_sf"/>
</dbReference>
<dbReference type="AlphaFoldDB" id="A0A977KCQ4"/>
<sequence length="296" mass="33558">MGALEIELDSAYRRDQVERTCKWFMDSHRDIIKKVMEIEDNQTLDIPEYLSHEDVFVKIIPSGFEYDWFVNYGKEIARRLRGVGGAYPVIGACMISPTLTVEGELSEEDMEMLIFELIANRSLTLFMSDLFPGMTLVEYAENADPMSLREVFVEVVGVAAEVESSGVLHGDIHPRNVMINRGEVALVDFDSSALLEDPSSFYKVPGILPYNLMIYVEETEMKDFASLVFMPPELLALADPSFGRRYEQVQDPVELLDFRELEKVFGKGYMGMLKKAVEGNAPKERPVRALLRSLTS</sequence>
<dbReference type="GO" id="GO:0004672">
    <property type="term" value="F:protein kinase activity"/>
    <property type="evidence" value="ECO:0007669"/>
    <property type="project" value="InterPro"/>
</dbReference>
<reference evidence="2" key="1">
    <citation type="submission" date="2013-11" db="EMBL/GenBank/DDBJ databases">
        <title>Comparative genomics of Ignicoccus.</title>
        <authorList>
            <person name="Podar M."/>
        </authorList>
    </citation>
    <scope>NUCLEOTIDE SEQUENCE</scope>
    <source>
        <strain evidence="2">DSM 13166</strain>
    </source>
</reference>
<organism evidence="2 3">
    <name type="scientific">Ignicoccus pacificus DSM 13166</name>
    <dbReference type="NCBI Taxonomy" id="940294"/>
    <lineage>
        <taxon>Archaea</taxon>
        <taxon>Thermoproteota</taxon>
        <taxon>Thermoprotei</taxon>
        <taxon>Desulfurococcales</taxon>
        <taxon>Desulfurococcaceae</taxon>
        <taxon>Ignicoccus</taxon>
    </lineage>
</organism>
<evidence type="ECO:0000259" key="1">
    <source>
        <dbReference type="PROSITE" id="PS50011"/>
    </source>
</evidence>
<dbReference type="InterPro" id="IPR000719">
    <property type="entry name" value="Prot_kinase_dom"/>
</dbReference>
<dbReference type="Gene3D" id="1.10.510.10">
    <property type="entry name" value="Transferase(Phosphotransferase) domain 1"/>
    <property type="match status" value="1"/>
</dbReference>
<accession>A0A977KCQ4</accession>
<dbReference type="PROSITE" id="PS50011">
    <property type="entry name" value="PROTEIN_KINASE_DOM"/>
    <property type="match status" value="1"/>
</dbReference>
<dbReference type="EMBL" id="CP006868">
    <property type="protein sequence ID" value="UXD22556.1"/>
    <property type="molecule type" value="Genomic_DNA"/>
</dbReference>
<dbReference type="KEGG" id="ipc:IPA_06195"/>
<evidence type="ECO:0000313" key="3">
    <source>
        <dbReference type="Proteomes" id="UP001063698"/>
    </source>
</evidence>
<dbReference type="Pfam" id="PF01636">
    <property type="entry name" value="APH"/>
    <property type="match status" value="1"/>
</dbReference>
<gene>
    <name evidence="2" type="ORF">IPA_06195</name>
</gene>
<proteinExistence type="predicted"/>
<dbReference type="Proteomes" id="UP001063698">
    <property type="component" value="Chromosome"/>
</dbReference>
<keyword evidence="3" id="KW-1185">Reference proteome</keyword>
<name>A0A977KCQ4_9CREN</name>
<dbReference type="InterPro" id="IPR002575">
    <property type="entry name" value="Aminoglycoside_PTrfase"/>
</dbReference>